<sequence length="143" mass="15052">MSSQSRSYFAMYSANIAATSGSSSEGTDAGFTDSDAADKTDSPTFTTLSETSENSKPRLSTTSSTRSVRARLVVLMVTRRPSRVSDPPMESPSSTVPPAAPAIHSVSDSRLNCESKARAMDLRPLTAITVVQSSRASPSLVTS</sequence>
<evidence type="ECO:0000256" key="1">
    <source>
        <dbReference type="SAM" id="MobiDB-lite"/>
    </source>
</evidence>
<gene>
    <name evidence="2" type="ORF">UFOPK3992_00417</name>
</gene>
<organism evidence="2">
    <name type="scientific">freshwater metagenome</name>
    <dbReference type="NCBI Taxonomy" id="449393"/>
    <lineage>
        <taxon>unclassified sequences</taxon>
        <taxon>metagenomes</taxon>
        <taxon>ecological metagenomes</taxon>
    </lineage>
</organism>
<feature type="compositionally biased region" description="Polar residues" evidence="1">
    <location>
        <begin position="42"/>
        <end position="54"/>
    </location>
</feature>
<name>A0A6J7P1Q5_9ZZZZ</name>
<feature type="compositionally biased region" description="Low complexity" evidence="1">
    <location>
        <begin position="58"/>
        <end position="75"/>
    </location>
</feature>
<reference evidence="2" key="1">
    <citation type="submission" date="2020-05" db="EMBL/GenBank/DDBJ databases">
        <authorList>
            <person name="Chiriac C."/>
            <person name="Salcher M."/>
            <person name="Ghai R."/>
            <person name="Kavagutti S V."/>
        </authorList>
    </citation>
    <scope>NUCLEOTIDE SEQUENCE</scope>
</reference>
<feature type="region of interest" description="Disordered" evidence="1">
    <location>
        <begin position="19"/>
        <end position="108"/>
    </location>
</feature>
<dbReference type="EMBL" id="CAFBOZ010000041">
    <property type="protein sequence ID" value="CAB4997023.1"/>
    <property type="molecule type" value="Genomic_DNA"/>
</dbReference>
<accession>A0A6J7P1Q5</accession>
<dbReference type="AlphaFoldDB" id="A0A6J7P1Q5"/>
<protein>
    <submittedName>
        <fullName evidence="2">Unannotated protein</fullName>
    </submittedName>
</protein>
<evidence type="ECO:0000313" key="2">
    <source>
        <dbReference type="EMBL" id="CAB4997023.1"/>
    </source>
</evidence>
<proteinExistence type="predicted"/>